<dbReference type="EMBL" id="JAHQIW010001571">
    <property type="protein sequence ID" value="KAJ1352947.1"/>
    <property type="molecule type" value="Genomic_DNA"/>
</dbReference>
<organism evidence="1 2">
    <name type="scientific">Parelaphostrongylus tenuis</name>
    <name type="common">Meningeal worm</name>
    <dbReference type="NCBI Taxonomy" id="148309"/>
    <lineage>
        <taxon>Eukaryota</taxon>
        <taxon>Metazoa</taxon>
        <taxon>Ecdysozoa</taxon>
        <taxon>Nematoda</taxon>
        <taxon>Chromadorea</taxon>
        <taxon>Rhabditida</taxon>
        <taxon>Rhabditina</taxon>
        <taxon>Rhabditomorpha</taxon>
        <taxon>Strongyloidea</taxon>
        <taxon>Metastrongylidae</taxon>
        <taxon>Parelaphostrongylus</taxon>
    </lineage>
</organism>
<dbReference type="AlphaFoldDB" id="A0AAD5QJM7"/>
<evidence type="ECO:0000313" key="1">
    <source>
        <dbReference type="EMBL" id="KAJ1352947.1"/>
    </source>
</evidence>
<comment type="caution">
    <text evidence="1">The sequence shown here is derived from an EMBL/GenBank/DDBJ whole genome shotgun (WGS) entry which is preliminary data.</text>
</comment>
<dbReference type="Proteomes" id="UP001196413">
    <property type="component" value="Unassembled WGS sequence"/>
</dbReference>
<reference evidence="1" key="1">
    <citation type="submission" date="2021-06" db="EMBL/GenBank/DDBJ databases">
        <title>Parelaphostrongylus tenuis whole genome reference sequence.</title>
        <authorList>
            <person name="Garwood T.J."/>
            <person name="Larsen P.A."/>
            <person name="Fountain-Jones N.M."/>
            <person name="Garbe J.R."/>
            <person name="Macchietto M.G."/>
            <person name="Kania S.A."/>
            <person name="Gerhold R.W."/>
            <person name="Richards J.E."/>
            <person name="Wolf T.M."/>
        </authorList>
    </citation>
    <scope>NUCLEOTIDE SEQUENCE</scope>
    <source>
        <strain evidence="1">MNPRO001-30</strain>
        <tissue evidence="1">Meninges</tissue>
    </source>
</reference>
<proteinExistence type="predicted"/>
<accession>A0AAD5QJM7</accession>
<evidence type="ECO:0000313" key="2">
    <source>
        <dbReference type="Proteomes" id="UP001196413"/>
    </source>
</evidence>
<protein>
    <submittedName>
        <fullName evidence="1">Uncharacterized protein</fullName>
    </submittedName>
</protein>
<gene>
    <name evidence="1" type="ORF">KIN20_009461</name>
</gene>
<sequence length="69" mass="7915">MTQNCRVSCQTCGVQNEKRCYKDGKLILPVVSKELVLSIRDTIDSEVLERIELAKRSIQINRARIEVSH</sequence>
<name>A0AAD5QJM7_PARTN</name>
<keyword evidence="2" id="KW-1185">Reference proteome</keyword>